<name>A0A0G4ISY2_PLABS</name>
<feature type="compositionally biased region" description="Polar residues" evidence="1">
    <location>
        <begin position="8"/>
        <end position="18"/>
    </location>
</feature>
<organism evidence="3 4">
    <name type="scientific">Plasmodiophora brassicae</name>
    <name type="common">Clubroot disease agent</name>
    <dbReference type="NCBI Taxonomy" id="37360"/>
    <lineage>
        <taxon>Eukaryota</taxon>
        <taxon>Sar</taxon>
        <taxon>Rhizaria</taxon>
        <taxon>Endomyxa</taxon>
        <taxon>Phytomyxea</taxon>
        <taxon>Plasmodiophorida</taxon>
        <taxon>Plasmodiophoridae</taxon>
        <taxon>Plasmodiophora</taxon>
    </lineage>
</organism>
<reference evidence="3 4" key="1">
    <citation type="submission" date="2015-02" db="EMBL/GenBank/DDBJ databases">
        <authorList>
            <person name="Chooi Y.-H."/>
        </authorList>
    </citation>
    <scope>NUCLEOTIDE SEQUENCE [LARGE SCALE GENOMIC DNA]</scope>
    <source>
        <strain evidence="3">E3</strain>
    </source>
</reference>
<feature type="region of interest" description="Disordered" evidence="1">
    <location>
        <begin position="1"/>
        <end position="36"/>
    </location>
</feature>
<evidence type="ECO:0000259" key="2">
    <source>
        <dbReference type="PROSITE" id="PS50878"/>
    </source>
</evidence>
<feature type="compositionally biased region" description="Basic and acidic residues" evidence="1">
    <location>
        <begin position="753"/>
        <end position="768"/>
    </location>
</feature>
<dbReference type="CDD" id="cd01650">
    <property type="entry name" value="RT_nLTR_like"/>
    <property type="match status" value="1"/>
</dbReference>
<dbReference type="Proteomes" id="UP000039324">
    <property type="component" value="Unassembled WGS sequence"/>
</dbReference>
<evidence type="ECO:0000256" key="1">
    <source>
        <dbReference type="SAM" id="MobiDB-lite"/>
    </source>
</evidence>
<evidence type="ECO:0000313" key="3">
    <source>
        <dbReference type="EMBL" id="CEO98463.1"/>
    </source>
</evidence>
<dbReference type="PANTHER" id="PTHR19446">
    <property type="entry name" value="REVERSE TRANSCRIPTASES"/>
    <property type="match status" value="1"/>
</dbReference>
<dbReference type="PROSITE" id="PS50878">
    <property type="entry name" value="RT_POL"/>
    <property type="match status" value="1"/>
</dbReference>
<gene>
    <name evidence="3" type="ORF">PBRA_006577</name>
</gene>
<feature type="domain" description="Reverse transcriptase" evidence="2">
    <location>
        <begin position="963"/>
        <end position="1236"/>
    </location>
</feature>
<dbReference type="STRING" id="37360.A0A0G4ISY2"/>
<dbReference type="Pfam" id="PF00078">
    <property type="entry name" value="RVT_1"/>
    <property type="match status" value="1"/>
</dbReference>
<proteinExistence type="predicted"/>
<protein>
    <recommendedName>
        <fullName evidence="2">Reverse transcriptase domain-containing protein</fullName>
    </recommendedName>
</protein>
<evidence type="ECO:0000313" key="4">
    <source>
        <dbReference type="Proteomes" id="UP000039324"/>
    </source>
</evidence>
<keyword evidence="4" id="KW-1185">Reference proteome</keyword>
<accession>A0A0G4ISY2</accession>
<dbReference type="InterPro" id="IPR000477">
    <property type="entry name" value="RT_dom"/>
</dbReference>
<sequence length="1383" mass="152920">MAWPTPGSRLTTVRNCQGQGDPPRPGDLQQHQSPDVLARRADERHDPVHVLRISESASDDVISNVDVQDDPVKAWAKDVLVGDRVTVDWQIRQTCGLHVDLDGSEPIVQAQREWRCAKRLQTLMSDVSQLPAISSEAPLDLIMLDTMASALEARGPPRHEEGRRGVPAHVIAVLQALFDGCHFIIALDGQLSERIAALVGLFQGAIGSPDLFNVLIDDLPYHIVSRFGDECPMFDHMPVPCQFYADDTLLHAFTDDMPQAMMDQEYAQRHELEWNATKSIVSRPRTSTAAQPAALTIGGNRVVEEHELDKPVCFLGVAMKDGRLDHRVQLASRTATAEKAMIGIVHTGVFSPKHLSIVRKTRVVGAWIRSRAEYGLAISNSHVGLLKKLDQLQKSAAALFFGGYRRRIGSSLMLRYAGLVPAAARQAKLRARFAFKQITWSEQIKDGDRVPFLARVTRWALSNPRSRFNMMLKGCKVYADATAIYRNGRDAREQRAREELADAEAGRPTRKRPRLPDRQEALLQALELPTWAAADASCKLMRLQLQPYNLPFPAAYHSGDDAYAVASWVTNRIPGSNAQCRACNDKNLSRYHIAARCTESSRLLRPIIDWRIRALHFNRADTGVAIDYVAIQLNDYARLTAPPAREDDRLRPRRMPDPRDPTFRLSDRQRRWLAVLGTFIRAVAARCIRGESLAISAQGVAALAGLDATVWNEISDDEENENARVAVEVAEHVLDDPALVGFLGGADAGPPGRPRDDPVPADREHDVADPAGGSIAKGDPEEAAIMPEDDTADPGRDAAARARRRVQHHTPTMMMTAIVLRCIANAVGRSTEVNAGPERQSPGVVVVPHGEPLAEILKTCVDGLFINVVELRLQGYGDCGHRSFVVFAFTTKPSPSDGGRLEKHFLEAGLDPEEAGAFSPGAVASVIGRQAWMKGIGPDNLPLDVFEGDTEAASQWISAMFVVFYALQLVPSAWKSAFMKPLLKKDCDSMDPGSWRVIALQSHLRKTYERCLVWLMQSRDWLRVHRLQFGFQDGIGCPEAIWVASELIDKYRRLKQPVTTILLDIQKAFDTTERQLVYEKLLARGVPAHVVAVVQSLFDGCTFQVMLDGQLSSAIDVLVGVFQGAVLSPFLFNIQIDDLPAGLCRTFGRVAPSLYGQPVPAQMFADDTSLYALSDDVAQRMLDYCEEYARRHRFVFNARKSQVTRDRRGATFTINGDEIPDEADLASPTKFLGILQDRTGKAKSLLMAIGRTGALATKHLSLARKRLLIFCWVRARAEYGLAFSDHSKASLAGMDPLMKSSVAMAFGNRSTAPNIPISITTSAMRHDRIARRAPHCRRSPYLAERRSVYNHQLLGRLVPAVDPASLPSDAGRRPASFPRLNSG</sequence>
<dbReference type="EMBL" id="CDSF01000085">
    <property type="protein sequence ID" value="CEO98463.1"/>
    <property type="molecule type" value="Genomic_DNA"/>
</dbReference>
<feature type="region of interest" description="Disordered" evidence="1">
    <location>
        <begin position="744"/>
        <end position="799"/>
    </location>
</feature>